<dbReference type="Proteomes" id="UP000007013">
    <property type="component" value="Chromosome"/>
</dbReference>
<reference evidence="1 2" key="1">
    <citation type="journal article" date="2011" name="J. Bacteriol.">
        <title>Genome sequence of the verrucomicrobium Opitutus terrae PB90-1, an abundant inhabitant of rice paddy soil ecosystems.</title>
        <authorList>
            <person name="van Passel M.W."/>
            <person name="Kant R."/>
            <person name="Palva A."/>
            <person name="Copeland A."/>
            <person name="Lucas S."/>
            <person name="Lapidus A."/>
            <person name="Glavina del Rio T."/>
            <person name="Pitluck S."/>
            <person name="Goltsman E."/>
            <person name="Clum A."/>
            <person name="Sun H."/>
            <person name="Schmutz J."/>
            <person name="Larimer F.W."/>
            <person name="Land M.L."/>
            <person name="Hauser L."/>
            <person name="Kyrpides N."/>
            <person name="Mikhailova N."/>
            <person name="Richardson P.P."/>
            <person name="Janssen P.H."/>
            <person name="de Vos W.M."/>
            <person name="Smidt H."/>
        </authorList>
    </citation>
    <scope>NUCLEOTIDE SEQUENCE [LARGE SCALE GENOMIC DNA]</scope>
    <source>
        <strain evidence="2">DSM 11246 / JCM 15787 / PB90-1</strain>
    </source>
</reference>
<gene>
    <name evidence="1" type="ordered locus">Oter_1341</name>
</gene>
<dbReference type="KEGG" id="ote:Oter_1341"/>
<evidence type="ECO:0000313" key="1">
    <source>
        <dbReference type="EMBL" id="ACB74626.1"/>
    </source>
</evidence>
<sequence length="128" mass="14547">MRFTPGVVEKKKWNELLGFGFGHERFSLESVRKNFEAVKAYDSGATYNVEGTPESFVLKHHLPQRGENGLTRVVRTPEGYYYASYQERYGESGADKLSRWTRFISELPDQSLLPAAGTRTPQVGVSKR</sequence>
<keyword evidence="2" id="KW-1185">Reference proteome</keyword>
<dbReference type="RefSeq" id="WP_012374164.1">
    <property type="nucleotide sequence ID" value="NC_010571.1"/>
</dbReference>
<dbReference type="HOGENOM" id="CLU_1957351_0_0_0"/>
<dbReference type="AlphaFoldDB" id="B1ZRD9"/>
<name>B1ZRD9_OPITP</name>
<proteinExistence type="predicted"/>
<evidence type="ECO:0000313" key="2">
    <source>
        <dbReference type="Proteomes" id="UP000007013"/>
    </source>
</evidence>
<dbReference type="EMBL" id="CP001032">
    <property type="protein sequence ID" value="ACB74626.1"/>
    <property type="molecule type" value="Genomic_DNA"/>
</dbReference>
<accession>B1ZRD9</accession>
<organism evidence="1 2">
    <name type="scientific">Opitutus terrae (strain DSM 11246 / JCM 15787 / PB90-1)</name>
    <dbReference type="NCBI Taxonomy" id="452637"/>
    <lineage>
        <taxon>Bacteria</taxon>
        <taxon>Pseudomonadati</taxon>
        <taxon>Verrucomicrobiota</taxon>
        <taxon>Opitutia</taxon>
        <taxon>Opitutales</taxon>
        <taxon>Opitutaceae</taxon>
        <taxon>Opitutus</taxon>
    </lineage>
</organism>
<protein>
    <submittedName>
        <fullName evidence="1">Uncharacterized protein</fullName>
    </submittedName>
</protein>